<dbReference type="EMBL" id="JAIWYP010000010">
    <property type="protein sequence ID" value="KAH3748433.1"/>
    <property type="molecule type" value="Genomic_DNA"/>
</dbReference>
<evidence type="ECO:0000256" key="2">
    <source>
        <dbReference type="SAM" id="Phobius"/>
    </source>
</evidence>
<feature type="compositionally biased region" description="Polar residues" evidence="1">
    <location>
        <begin position="198"/>
        <end position="209"/>
    </location>
</feature>
<sequence length="209" mass="21822">MPCPTNCAGGADGRLCSSDGTCINGCRLGFGGSQCNVTCPVTCAEVASGSRCSDNGSCAAGCIDRYSGEKCKLLTSTESSAAYTSGNAAAIAGPVVGGVCFIAGCVIITLLVMKKRQKQKDTNEYYNVRTFAAGSQATPANTQKDAESDYTDLGVSREQMNTYSSLREGSHILNSQQTHRDAETNYTTLGDKRGEGHTYSNLSEGNSLS</sequence>
<keyword evidence="4" id="KW-1185">Reference proteome</keyword>
<keyword evidence="2" id="KW-0472">Membrane</keyword>
<gene>
    <name evidence="3" type="ORF">DPMN_182878</name>
</gene>
<evidence type="ECO:0000313" key="3">
    <source>
        <dbReference type="EMBL" id="KAH3748433.1"/>
    </source>
</evidence>
<dbReference type="AlphaFoldDB" id="A0A9D4I5U9"/>
<proteinExistence type="predicted"/>
<reference evidence="3" key="1">
    <citation type="journal article" date="2019" name="bioRxiv">
        <title>The Genome of the Zebra Mussel, Dreissena polymorpha: A Resource for Invasive Species Research.</title>
        <authorList>
            <person name="McCartney M.A."/>
            <person name="Auch B."/>
            <person name="Kono T."/>
            <person name="Mallez S."/>
            <person name="Zhang Y."/>
            <person name="Obille A."/>
            <person name="Becker A."/>
            <person name="Abrahante J.E."/>
            <person name="Garbe J."/>
            <person name="Badalamenti J.P."/>
            <person name="Herman A."/>
            <person name="Mangelson H."/>
            <person name="Liachko I."/>
            <person name="Sullivan S."/>
            <person name="Sone E.D."/>
            <person name="Koren S."/>
            <person name="Silverstein K.A.T."/>
            <person name="Beckman K.B."/>
            <person name="Gohl D.M."/>
        </authorList>
    </citation>
    <scope>NUCLEOTIDE SEQUENCE</scope>
    <source>
        <strain evidence="3">Duluth1</strain>
        <tissue evidence="3">Whole animal</tissue>
    </source>
</reference>
<keyword evidence="2" id="KW-1133">Transmembrane helix</keyword>
<evidence type="ECO:0000313" key="4">
    <source>
        <dbReference type="Proteomes" id="UP000828390"/>
    </source>
</evidence>
<feature type="region of interest" description="Disordered" evidence="1">
    <location>
        <begin position="187"/>
        <end position="209"/>
    </location>
</feature>
<protein>
    <submittedName>
        <fullName evidence="3">Uncharacterized protein</fullName>
    </submittedName>
</protein>
<comment type="caution">
    <text evidence="3">The sequence shown here is derived from an EMBL/GenBank/DDBJ whole genome shotgun (WGS) entry which is preliminary data.</text>
</comment>
<keyword evidence="2" id="KW-0812">Transmembrane</keyword>
<feature type="transmembrane region" description="Helical" evidence="2">
    <location>
        <begin position="88"/>
        <end position="112"/>
    </location>
</feature>
<reference evidence="3" key="2">
    <citation type="submission" date="2020-11" db="EMBL/GenBank/DDBJ databases">
        <authorList>
            <person name="McCartney M.A."/>
            <person name="Auch B."/>
            <person name="Kono T."/>
            <person name="Mallez S."/>
            <person name="Becker A."/>
            <person name="Gohl D.M."/>
            <person name="Silverstein K.A.T."/>
            <person name="Koren S."/>
            <person name="Bechman K.B."/>
            <person name="Herman A."/>
            <person name="Abrahante J.E."/>
            <person name="Garbe J."/>
        </authorList>
    </citation>
    <scope>NUCLEOTIDE SEQUENCE</scope>
    <source>
        <strain evidence="3">Duluth1</strain>
        <tissue evidence="3">Whole animal</tissue>
    </source>
</reference>
<organism evidence="3 4">
    <name type="scientific">Dreissena polymorpha</name>
    <name type="common">Zebra mussel</name>
    <name type="synonym">Mytilus polymorpha</name>
    <dbReference type="NCBI Taxonomy" id="45954"/>
    <lineage>
        <taxon>Eukaryota</taxon>
        <taxon>Metazoa</taxon>
        <taxon>Spiralia</taxon>
        <taxon>Lophotrochozoa</taxon>
        <taxon>Mollusca</taxon>
        <taxon>Bivalvia</taxon>
        <taxon>Autobranchia</taxon>
        <taxon>Heteroconchia</taxon>
        <taxon>Euheterodonta</taxon>
        <taxon>Imparidentia</taxon>
        <taxon>Neoheterodontei</taxon>
        <taxon>Myida</taxon>
        <taxon>Dreissenoidea</taxon>
        <taxon>Dreissenidae</taxon>
        <taxon>Dreissena</taxon>
    </lineage>
</organism>
<accession>A0A9D4I5U9</accession>
<dbReference type="Proteomes" id="UP000828390">
    <property type="component" value="Unassembled WGS sequence"/>
</dbReference>
<evidence type="ECO:0000256" key="1">
    <source>
        <dbReference type="SAM" id="MobiDB-lite"/>
    </source>
</evidence>
<name>A0A9D4I5U9_DREPO</name>